<dbReference type="Pfam" id="PF03845">
    <property type="entry name" value="Spore_permease"/>
    <property type="match status" value="1"/>
</dbReference>
<evidence type="ECO:0000313" key="9">
    <source>
        <dbReference type="EMBL" id="MFC4597819.1"/>
    </source>
</evidence>
<dbReference type="Proteomes" id="UP001596028">
    <property type="component" value="Unassembled WGS sequence"/>
</dbReference>
<comment type="caution">
    <text evidence="9">The sequence shown here is derived from an EMBL/GenBank/DDBJ whole genome shotgun (WGS) entry which is preliminary data.</text>
</comment>
<feature type="transmembrane region" description="Helical" evidence="8">
    <location>
        <begin position="146"/>
        <end position="165"/>
    </location>
</feature>
<feature type="transmembrane region" description="Helical" evidence="8">
    <location>
        <begin position="220"/>
        <end position="242"/>
    </location>
</feature>
<evidence type="ECO:0000256" key="2">
    <source>
        <dbReference type="ARBA" id="ARBA00007998"/>
    </source>
</evidence>
<name>A0ABV9FCA1_9BACL</name>
<feature type="transmembrane region" description="Helical" evidence="8">
    <location>
        <begin position="82"/>
        <end position="106"/>
    </location>
</feature>
<reference evidence="10" key="1">
    <citation type="journal article" date="2019" name="Int. J. Syst. Evol. Microbiol.">
        <title>The Global Catalogue of Microorganisms (GCM) 10K type strain sequencing project: providing services to taxonomists for standard genome sequencing and annotation.</title>
        <authorList>
            <consortium name="The Broad Institute Genomics Platform"/>
            <consortium name="The Broad Institute Genome Sequencing Center for Infectious Disease"/>
            <person name="Wu L."/>
            <person name="Ma J."/>
        </authorList>
    </citation>
    <scope>NUCLEOTIDE SEQUENCE [LARGE SCALE GENOMIC DNA]</scope>
    <source>
        <strain evidence="10">CCUG 49571</strain>
    </source>
</reference>
<dbReference type="Gene3D" id="1.20.1740.10">
    <property type="entry name" value="Amino acid/polyamine transporter I"/>
    <property type="match status" value="1"/>
</dbReference>
<dbReference type="EMBL" id="JBHSEP010000003">
    <property type="protein sequence ID" value="MFC4597819.1"/>
    <property type="molecule type" value="Genomic_DNA"/>
</dbReference>
<gene>
    <name evidence="9" type="ORF">ACFO3S_06165</name>
</gene>
<evidence type="ECO:0000256" key="1">
    <source>
        <dbReference type="ARBA" id="ARBA00004141"/>
    </source>
</evidence>
<sequence>MKAESASVNSFQLACMLVAFSAGSAIVYIPNPISEKAKNGAWLSMIPAFGFGLLILACILYLHGKHPGRSLIAYSRELIGGFLTSVAAVLLIAMCLFAVSAITAGIGDFFTTVMMKETPGYVFNSLSLYTAALTARSGIKVMARMFLLLITVMIVCAVAVIVLAIPDYRPEFLLPLLPHGWSPILHGTFIVAGFPFGEVFFFSMLLPFASARRKELGRKLLLGFAVSGTLLMLSTLSTLMAFGPVAGTMKYSLFRLAGEIEIAEIIQRIEAVIGIALILGSYMKASIFLFIFNRVLAEWLRLDDDRILIFPTGLVCLMLSITMFENPASFVDQVYGIWPFTVIAVGGSYVVLLTFVTLLRTMMRRPAKGGGARR</sequence>
<proteinExistence type="inferred from homology"/>
<accession>A0ABV9FCA1</accession>
<dbReference type="NCBIfam" id="TIGR00912">
    <property type="entry name" value="2A0309"/>
    <property type="match status" value="1"/>
</dbReference>
<comment type="similarity">
    <text evidence="2">Belongs to the amino acid-polyamine-organocation (APC) superfamily. Spore germination protein (SGP) (TC 2.A.3.9) family.</text>
</comment>
<keyword evidence="4" id="KW-0309">Germination</keyword>
<feature type="transmembrane region" description="Helical" evidence="8">
    <location>
        <begin position="121"/>
        <end position="139"/>
    </location>
</feature>
<feature type="transmembrane region" description="Helical" evidence="8">
    <location>
        <begin position="41"/>
        <end position="62"/>
    </location>
</feature>
<keyword evidence="7 8" id="KW-0472">Membrane</keyword>
<evidence type="ECO:0000256" key="3">
    <source>
        <dbReference type="ARBA" id="ARBA00022448"/>
    </source>
</evidence>
<evidence type="ECO:0000256" key="7">
    <source>
        <dbReference type="ARBA" id="ARBA00023136"/>
    </source>
</evidence>
<dbReference type="InterPro" id="IPR004761">
    <property type="entry name" value="Spore_GerAB"/>
</dbReference>
<feature type="transmembrane region" description="Helical" evidence="8">
    <location>
        <begin position="307"/>
        <end position="324"/>
    </location>
</feature>
<evidence type="ECO:0000256" key="5">
    <source>
        <dbReference type="ARBA" id="ARBA00022692"/>
    </source>
</evidence>
<dbReference type="PANTHER" id="PTHR34975">
    <property type="entry name" value="SPORE GERMINATION PROTEIN A2"/>
    <property type="match status" value="1"/>
</dbReference>
<comment type="subcellular location">
    <subcellularLocation>
        <location evidence="1">Membrane</location>
        <topology evidence="1">Multi-pass membrane protein</topology>
    </subcellularLocation>
</comment>
<keyword evidence="10" id="KW-1185">Reference proteome</keyword>
<keyword evidence="5 8" id="KW-0812">Transmembrane</keyword>
<evidence type="ECO:0000313" key="10">
    <source>
        <dbReference type="Proteomes" id="UP001596028"/>
    </source>
</evidence>
<evidence type="ECO:0000256" key="8">
    <source>
        <dbReference type="SAM" id="Phobius"/>
    </source>
</evidence>
<keyword evidence="6 8" id="KW-1133">Transmembrane helix</keyword>
<feature type="transmembrane region" description="Helical" evidence="8">
    <location>
        <begin position="336"/>
        <end position="359"/>
    </location>
</feature>
<evidence type="ECO:0000256" key="6">
    <source>
        <dbReference type="ARBA" id="ARBA00022989"/>
    </source>
</evidence>
<organism evidence="9 10">
    <name type="scientific">Cohnella hongkongensis</name>
    <dbReference type="NCBI Taxonomy" id="178337"/>
    <lineage>
        <taxon>Bacteria</taxon>
        <taxon>Bacillati</taxon>
        <taxon>Bacillota</taxon>
        <taxon>Bacilli</taxon>
        <taxon>Bacillales</taxon>
        <taxon>Paenibacillaceae</taxon>
        <taxon>Cohnella</taxon>
    </lineage>
</organism>
<protein>
    <submittedName>
        <fullName evidence="9">Endospore germination permease</fullName>
    </submittedName>
</protein>
<feature type="transmembrane region" description="Helical" evidence="8">
    <location>
        <begin position="271"/>
        <end position="295"/>
    </location>
</feature>
<keyword evidence="3" id="KW-0813">Transport</keyword>
<evidence type="ECO:0000256" key="4">
    <source>
        <dbReference type="ARBA" id="ARBA00022544"/>
    </source>
</evidence>
<dbReference type="PANTHER" id="PTHR34975:SF2">
    <property type="entry name" value="SPORE GERMINATION PROTEIN A2"/>
    <property type="match status" value="1"/>
</dbReference>
<dbReference type="RefSeq" id="WP_378093422.1">
    <property type="nucleotide sequence ID" value="NZ_JBHSEP010000003.1"/>
</dbReference>
<feature type="transmembrane region" description="Helical" evidence="8">
    <location>
        <begin position="185"/>
        <end position="208"/>
    </location>
</feature>